<sequence>MTLYIGLMSGTSADGMDAALVDFSQGAPRLVDALCLPYDPPFRRQLRTLAVAENADINTIALLERRIATLSTDAVAQLLQRNSLSAADVCAVGSHGHTLRHHSQPQGFSWQLDDPSWIAEHTGITCIADFRRRDIAAGGQGAPLVPAFHRHCFGHNVQVLNIGGIANLTVLPEDSDSDSLLGFDTGPGNALMDEWCQQQFGCPRDDRGQLAANGKVIDYLLEDWLSQPYFQRPPPKSTGRELFRLEHLGDLSHEDPQNVLTTLTELTVQSIGMAIQQHGHKQGEVLVCGGGVHNHYLMQRLQHILPLAQVHSSARRGIDPDWMEAMAFAWLAQRTQEGLSGNAPAVTGAKGERILGGIYPA</sequence>
<dbReference type="Pfam" id="PF03702">
    <property type="entry name" value="AnmK"/>
    <property type="match status" value="1"/>
</dbReference>
<dbReference type="GO" id="GO:0006040">
    <property type="term" value="P:amino sugar metabolic process"/>
    <property type="evidence" value="ECO:0007669"/>
    <property type="project" value="InterPro"/>
</dbReference>
<keyword evidence="1 2" id="KW-0808">Transferase</keyword>
<proteinExistence type="inferred from homology"/>
<dbReference type="EC" id="2.7.1.170" evidence="1"/>
<keyword evidence="3" id="KW-1185">Reference proteome</keyword>
<keyword evidence="1 2" id="KW-0418">Kinase</keyword>
<comment type="pathway">
    <text evidence="1">Amino-sugar metabolism; 1,6-anhydro-N-acetylmuramate degradation.</text>
</comment>
<dbReference type="SUPFAM" id="SSF53067">
    <property type="entry name" value="Actin-like ATPase domain"/>
    <property type="match status" value="1"/>
</dbReference>
<dbReference type="PANTHER" id="PTHR30605">
    <property type="entry name" value="ANHYDRO-N-ACETYLMURAMIC ACID KINASE"/>
    <property type="match status" value="1"/>
</dbReference>
<accession>A0A9X3ADT7</accession>
<comment type="similarity">
    <text evidence="1">Belongs to the anhydro-N-acetylmuramic acid kinase family.</text>
</comment>
<name>A0A9X3ADT7_9GAMM</name>
<dbReference type="GO" id="GO:0016773">
    <property type="term" value="F:phosphotransferase activity, alcohol group as acceptor"/>
    <property type="evidence" value="ECO:0007669"/>
    <property type="project" value="UniProtKB-UniRule"/>
</dbReference>
<dbReference type="GO" id="GO:0016301">
    <property type="term" value="F:kinase activity"/>
    <property type="evidence" value="ECO:0007669"/>
    <property type="project" value="UniProtKB-KW"/>
</dbReference>
<dbReference type="GO" id="GO:0009254">
    <property type="term" value="P:peptidoglycan turnover"/>
    <property type="evidence" value="ECO:0007669"/>
    <property type="project" value="UniProtKB-UniRule"/>
</dbReference>
<evidence type="ECO:0000313" key="3">
    <source>
        <dbReference type="Proteomes" id="UP001147830"/>
    </source>
</evidence>
<comment type="pathway">
    <text evidence="1">Cell wall biogenesis; peptidoglycan recycling.</text>
</comment>
<comment type="function">
    <text evidence="1">Catalyzes the specific phosphorylation of 1,6-anhydro-N-acetylmuramic acid (anhMurNAc) with the simultaneous cleavage of the 1,6-anhydro ring, generating MurNAc-6-P. Is required for the utilization of anhMurNAc either imported from the medium or derived from its own cell wall murein, and thus plays a role in cell wall recycling.</text>
</comment>
<keyword evidence="1" id="KW-0547">Nucleotide-binding</keyword>
<dbReference type="HAMAP" id="MF_01270">
    <property type="entry name" value="AnhMurNAc_kinase"/>
    <property type="match status" value="1"/>
</dbReference>
<reference evidence="2" key="2">
    <citation type="submission" date="2022-08" db="EMBL/GenBank/DDBJ databases">
        <authorList>
            <person name="Dong C."/>
        </authorList>
    </citation>
    <scope>NUCLEOTIDE SEQUENCE</scope>
    <source>
        <strain evidence="2">59MF3M-4</strain>
    </source>
</reference>
<dbReference type="NCBIfam" id="NF007139">
    <property type="entry name" value="PRK09585.1-3"/>
    <property type="match status" value="1"/>
</dbReference>
<reference evidence="2" key="1">
    <citation type="journal article" date="2022" name="Front. Microbiol.">
        <title>Genome-based taxonomic rearrangement of Oceanobacter-related bacteria including the description of Thalassolituus hydrocarbonoclasticus sp. nov. and Thalassolituus pacificus sp. nov. and emended description of the genus Thalassolituus.</title>
        <authorList>
            <person name="Dong C."/>
            <person name="Wei L."/>
            <person name="Wang J."/>
            <person name="Lai Q."/>
            <person name="Huang Z."/>
            <person name="Shao Z."/>
        </authorList>
    </citation>
    <scope>NUCLEOTIDE SEQUENCE</scope>
    <source>
        <strain evidence="2">59MF3M-4</strain>
    </source>
</reference>
<dbReference type="CDD" id="cd24050">
    <property type="entry name" value="ASKHA_NBD_ANMK"/>
    <property type="match status" value="1"/>
</dbReference>
<dbReference type="AlphaFoldDB" id="A0A9X3ADT7"/>
<gene>
    <name evidence="1" type="primary">anmK</name>
    <name evidence="2" type="ORF">NYR02_01490</name>
</gene>
<comment type="caution">
    <text evidence="2">The sequence shown here is derived from an EMBL/GenBank/DDBJ whole genome shotgun (WGS) entry which is preliminary data.</text>
</comment>
<dbReference type="RefSeq" id="WP_260974627.1">
    <property type="nucleotide sequence ID" value="NZ_JAOANI010000005.1"/>
</dbReference>
<dbReference type="GO" id="GO:0005524">
    <property type="term" value="F:ATP binding"/>
    <property type="evidence" value="ECO:0007669"/>
    <property type="project" value="UniProtKB-UniRule"/>
</dbReference>
<dbReference type="Gene3D" id="3.30.420.40">
    <property type="match status" value="2"/>
</dbReference>
<dbReference type="Proteomes" id="UP001147830">
    <property type="component" value="Unassembled WGS sequence"/>
</dbReference>
<dbReference type="EMBL" id="JAOANI010000005">
    <property type="protein sequence ID" value="MCT7357692.1"/>
    <property type="molecule type" value="Genomic_DNA"/>
</dbReference>
<feature type="binding site" evidence="1">
    <location>
        <begin position="10"/>
        <end position="17"/>
    </location>
    <ligand>
        <name>ATP</name>
        <dbReference type="ChEBI" id="CHEBI:30616"/>
    </ligand>
</feature>
<keyword evidence="1" id="KW-0119">Carbohydrate metabolism</keyword>
<dbReference type="InterPro" id="IPR005338">
    <property type="entry name" value="Anhydro_N_Ac-Mur_kinase"/>
</dbReference>
<dbReference type="PANTHER" id="PTHR30605:SF0">
    <property type="entry name" value="ANHYDRO-N-ACETYLMURAMIC ACID KINASE"/>
    <property type="match status" value="1"/>
</dbReference>
<dbReference type="InterPro" id="IPR043129">
    <property type="entry name" value="ATPase_NBD"/>
</dbReference>
<dbReference type="GO" id="GO:0097175">
    <property type="term" value="P:1,6-anhydro-N-acetyl-beta-muramic acid catabolic process"/>
    <property type="evidence" value="ECO:0007669"/>
    <property type="project" value="UniProtKB-UniRule"/>
</dbReference>
<keyword evidence="1" id="KW-0067">ATP-binding</keyword>
<protein>
    <recommendedName>
        <fullName evidence="1">Anhydro-N-acetylmuramic acid kinase</fullName>
        <ecNumber evidence="1">2.7.1.170</ecNumber>
    </recommendedName>
    <alternativeName>
        <fullName evidence="1">AnhMurNAc kinase</fullName>
    </alternativeName>
</protein>
<organism evidence="2 3">
    <name type="scientific">Thalassolituus pacificus</name>
    <dbReference type="NCBI Taxonomy" id="2975440"/>
    <lineage>
        <taxon>Bacteria</taxon>
        <taxon>Pseudomonadati</taxon>
        <taxon>Pseudomonadota</taxon>
        <taxon>Gammaproteobacteria</taxon>
        <taxon>Oceanospirillales</taxon>
        <taxon>Oceanospirillaceae</taxon>
        <taxon>Thalassolituus</taxon>
    </lineage>
</organism>
<comment type="catalytic activity">
    <reaction evidence="1">
        <text>1,6-anhydro-N-acetyl-beta-muramate + ATP + H2O = N-acetyl-D-muramate 6-phosphate + ADP + H(+)</text>
        <dbReference type="Rhea" id="RHEA:24952"/>
        <dbReference type="ChEBI" id="CHEBI:15377"/>
        <dbReference type="ChEBI" id="CHEBI:15378"/>
        <dbReference type="ChEBI" id="CHEBI:30616"/>
        <dbReference type="ChEBI" id="CHEBI:58690"/>
        <dbReference type="ChEBI" id="CHEBI:58722"/>
        <dbReference type="ChEBI" id="CHEBI:456216"/>
        <dbReference type="EC" id="2.7.1.170"/>
    </reaction>
</comment>
<evidence type="ECO:0000313" key="2">
    <source>
        <dbReference type="EMBL" id="MCT7357692.1"/>
    </source>
</evidence>
<evidence type="ECO:0000256" key="1">
    <source>
        <dbReference type="HAMAP-Rule" id="MF_01270"/>
    </source>
</evidence>